<accession>A0A3R8S855</accession>
<organism evidence="5 6">
    <name type="scientific">Streptococcus suis</name>
    <dbReference type="NCBI Taxonomy" id="1307"/>
    <lineage>
        <taxon>Bacteria</taxon>
        <taxon>Bacillati</taxon>
        <taxon>Bacillota</taxon>
        <taxon>Bacilli</taxon>
        <taxon>Lactobacillales</taxon>
        <taxon>Streptococcaceae</taxon>
        <taxon>Streptococcus</taxon>
    </lineage>
</organism>
<sequence length="271" mass="31134">MYDYLTISKNKGFQPVTTSMLKEAFLKLGINDGDILMVHSSISSLGYVIGGVEALYESLISIVGNKGTIVVPSQTVEISDPSSWQYPTVPEEWFEEIRRDLPPFDKKRSFSKSMGQFSIFLGQLPTSCRSNHPMYSFTAIGHYAKEITENQQLDFPFGDHSPLSKMYDLNAKILMIGTDFETNTAIHLAEHSLDREIIIEKSKIQKNGVSKWVEFKNIDLDIYDDYLQIEKLFFDTHSSRTLKINESKITCFSLMDCVEFTKKYYIERHEK</sequence>
<dbReference type="EMBL" id="RSDO01000013">
    <property type="protein sequence ID" value="RRR51888.1"/>
    <property type="molecule type" value="Genomic_DNA"/>
</dbReference>
<keyword evidence="2 4" id="KW-0808">Transferase</keyword>
<dbReference type="EC" id="2.3.1.-" evidence="4"/>
<protein>
    <recommendedName>
        <fullName evidence="4">Aminoglycoside N(3)-acetyltransferase</fullName>
        <ecNumber evidence="4">2.3.1.-</ecNumber>
    </recommendedName>
</protein>
<name>A0A3R8S855_STRSU</name>
<evidence type="ECO:0000256" key="1">
    <source>
        <dbReference type="ARBA" id="ARBA00006383"/>
    </source>
</evidence>
<dbReference type="GO" id="GO:0046353">
    <property type="term" value="F:aminoglycoside 3-N-acetyltransferase activity"/>
    <property type="evidence" value="ECO:0007669"/>
    <property type="project" value="UniProtKB-EC"/>
</dbReference>
<comment type="catalytic activity">
    <reaction evidence="4">
        <text>a 2-deoxystreptamine antibiotic + acetyl-CoA = an N(3)-acetyl-2-deoxystreptamine antibiotic + CoA + H(+)</text>
        <dbReference type="Rhea" id="RHEA:12665"/>
        <dbReference type="ChEBI" id="CHEBI:15378"/>
        <dbReference type="ChEBI" id="CHEBI:57287"/>
        <dbReference type="ChEBI" id="CHEBI:57288"/>
        <dbReference type="ChEBI" id="CHEBI:57921"/>
        <dbReference type="ChEBI" id="CHEBI:77452"/>
        <dbReference type="EC" id="2.3.1.81"/>
    </reaction>
</comment>
<evidence type="ECO:0000256" key="3">
    <source>
        <dbReference type="ARBA" id="ARBA00023315"/>
    </source>
</evidence>
<dbReference type="GO" id="GO:0046677">
    <property type="term" value="P:response to antibiotic"/>
    <property type="evidence" value="ECO:0007669"/>
    <property type="project" value="UniProtKB-KW"/>
</dbReference>
<dbReference type="PANTHER" id="PTHR11104">
    <property type="entry name" value="AMINOGLYCOSIDE N3-ACETYLTRANSFERASE"/>
    <property type="match status" value="1"/>
</dbReference>
<dbReference type="PANTHER" id="PTHR11104:SF0">
    <property type="entry name" value="SPBETA PROPHAGE-DERIVED AMINOGLYCOSIDE N(3')-ACETYLTRANSFERASE-LIKE PROTEIN YOKD"/>
    <property type="match status" value="1"/>
</dbReference>
<dbReference type="AlphaFoldDB" id="A0A3R8S855"/>
<keyword evidence="4" id="KW-0046">Antibiotic resistance</keyword>
<dbReference type="InterPro" id="IPR028345">
    <property type="entry name" value="Antibiotic_NAT-like"/>
</dbReference>
<dbReference type="Proteomes" id="UP000274117">
    <property type="component" value="Unassembled WGS sequence"/>
</dbReference>
<reference evidence="5 6" key="2">
    <citation type="submission" date="2018-12" db="EMBL/GenBank/DDBJ databases">
        <title>Whole-genome sequences of fifteen clinical Streptococcus suis strains isolated from pigs between 2006 and 2018.</title>
        <authorList>
            <person name="Stevens M.J.A."/>
            <person name="Cernela N."/>
            <person name="Spoerry Serrano N."/>
            <person name="Schmitt S."/>
            <person name="Schrenzel J."/>
            <person name="Stephan R."/>
        </authorList>
    </citation>
    <scope>NUCLEOTIDE SEQUENCE [LARGE SCALE GENOMIC DNA]</scope>
    <source>
        <strain evidence="5 6">PP422</strain>
    </source>
</reference>
<reference evidence="5 6" key="1">
    <citation type="submission" date="2018-11" db="EMBL/GenBank/DDBJ databases">
        <authorList>
            <person name="Stevens M.J."/>
            <person name="Cernela N."/>
            <person name="Spoerry Serrano N."/>
            <person name="Schmitt S."/>
            <person name="Schrenzel J."/>
            <person name="Stephan R."/>
        </authorList>
    </citation>
    <scope>NUCLEOTIDE SEQUENCE [LARGE SCALE GENOMIC DNA]</scope>
    <source>
        <strain evidence="5 6">PP422</strain>
    </source>
</reference>
<keyword evidence="3 4" id="KW-0012">Acyltransferase</keyword>
<evidence type="ECO:0000256" key="2">
    <source>
        <dbReference type="ARBA" id="ARBA00022679"/>
    </source>
</evidence>
<dbReference type="InterPro" id="IPR003679">
    <property type="entry name" value="Amioglycoside_AcTrfase"/>
</dbReference>
<comment type="caution">
    <text evidence="5">The sequence shown here is derived from an EMBL/GenBank/DDBJ whole genome shotgun (WGS) entry which is preliminary data.</text>
</comment>
<evidence type="ECO:0000256" key="4">
    <source>
        <dbReference type="RuleBase" id="RU365031"/>
    </source>
</evidence>
<comment type="similarity">
    <text evidence="1 4">Belongs to the antibiotic N-acetyltransferase family.</text>
</comment>
<proteinExistence type="inferred from homology"/>
<dbReference type="SUPFAM" id="SSF110710">
    <property type="entry name" value="TTHA0583/YokD-like"/>
    <property type="match status" value="1"/>
</dbReference>
<gene>
    <name evidence="5" type="ORF">EI998_07650</name>
</gene>
<dbReference type="Pfam" id="PF02522">
    <property type="entry name" value="Antibiotic_NAT"/>
    <property type="match status" value="1"/>
</dbReference>
<evidence type="ECO:0000313" key="5">
    <source>
        <dbReference type="EMBL" id="RRR51888.1"/>
    </source>
</evidence>
<evidence type="ECO:0000313" key="6">
    <source>
        <dbReference type="Proteomes" id="UP000274117"/>
    </source>
</evidence>